<evidence type="ECO:0000313" key="4">
    <source>
        <dbReference type="EMBL" id="SIR64992.1"/>
    </source>
</evidence>
<dbReference type="InterPro" id="IPR032816">
    <property type="entry name" value="VTT_dom"/>
</dbReference>
<keyword evidence="2" id="KW-0812">Transmembrane</keyword>
<feature type="transmembrane region" description="Helical" evidence="2">
    <location>
        <begin position="134"/>
        <end position="155"/>
    </location>
</feature>
<organism evidence="4 5">
    <name type="scientific">Paenibacillus macquariensis</name>
    <dbReference type="NCBI Taxonomy" id="948756"/>
    <lineage>
        <taxon>Bacteria</taxon>
        <taxon>Bacillati</taxon>
        <taxon>Bacillota</taxon>
        <taxon>Bacilli</taxon>
        <taxon>Bacillales</taxon>
        <taxon>Paenibacillaceae</taxon>
        <taxon>Paenibacillus</taxon>
    </lineage>
</organism>
<comment type="caution">
    <text evidence="4">The sequence shown here is derived from an EMBL/GenBank/DDBJ whole genome shotgun (WGS) entry which is preliminary data.</text>
</comment>
<proteinExistence type="inferred from homology"/>
<protein>
    <submittedName>
        <fullName evidence="4">Membrane protein DedA, SNARE-associated domain</fullName>
    </submittedName>
</protein>
<evidence type="ECO:0000256" key="2">
    <source>
        <dbReference type="SAM" id="Phobius"/>
    </source>
</evidence>
<accession>A0ABY1KGR6</accession>
<dbReference type="InterPro" id="IPR051311">
    <property type="entry name" value="DedA_domain"/>
</dbReference>
<evidence type="ECO:0000259" key="3">
    <source>
        <dbReference type="Pfam" id="PF09335"/>
    </source>
</evidence>
<dbReference type="PANTHER" id="PTHR42709:SF8">
    <property type="entry name" value="UNDECAPRENYL PHOSPHATE TRANSPORTER A"/>
    <property type="match status" value="1"/>
</dbReference>
<dbReference type="Proteomes" id="UP000186666">
    <property type="component" value="Unassembled WGS sequence"/>
</dbReference>
<dbReference type="PANTHER" id="PTHR42709">
    <property type="entry name" value="ALKALINE PHOSPHATASE LIKE PROTEIN"/>
    <property type="match status" value="1"/>
</dbReference>
<keyword evidence="2" id="KW-0472">Membrane</keyword>
<dbReference type="Pfam" id="PF09335">
    <property type="entry name" value="VTT_dom"/>
    <property type="match status" value="1"/>
</dbReference>
<feature type="domain" description="VTT" evidence="3">
    <location>
        <begin position="26"/>
        <end position="151"/>
    </location>
</feature>
<evidence type="ECO:0000313" key="5">
    <source>
        <dbReference type="Proteomes" id="UP000186666"/>
    </source>
</evidence>
<feature type="transmembrane region" description="Helical" evidence="2">
    <location>
        <begin position="167"/>
        <end position="185"/>
    </location>
</feature>
<feature type="transmembrane region" description="Helical" evidence="2">
    <location>
        <begin position="46"/>
        <end position="71"/>
    </location>
</feature>
<dbReference type="EMBL" id="FTNK01000027">
    <property type="protein sequence ID" value="SIR64992.1"/>
    <property type="molecule type" value="Genomic_DNA"/>
</dbReference>
<keyword evidence="5" id="KW-1185">Reference proteome</keyword>
<keyword evidence="2" id="KW-1133">Transmembrane helix</keyword>
<evidence type="ECO:0000256" key="1">
    <source>
        <dbReference type="ARBA" id="ARBA00010792"/>
    </source>
</evidence>
<reference evidence="4 5" key="1">
    <citation type="submission" date="2017-01" db="EMBL/GenBank/DDBJ databases">
        <authorList>
            <person name="Varghese N."/>
            <person name="Submissions S."/>
        </authorList>
    </citation>
    <scope>NUCLEOTIDE SEQUENCE [LARGE SCALE GENOMIC DNA]</scope>
    <source>
        <strain evidence="4 5">ATCC 23464</strain>
    </source>
</reference>
<sequence length="202" mass="22621">MLQHLLDSIITLGYFGIILSLAIEVIPSEIVLAYAGFMVLNGHLGFWGAVVAGSIGGVMAQCIIYALGYYGGRPFLLRYGKFILIKQKHIELADRWFERYGTPVVFFARFIPVVRHAISIPAGITKMNIWKFSLYTLAASIPWSIIFISIGMKMGENWKNVKTQSHTMWFVLFAIVGLVIAYGALKMIQKKKAITNVENVSQ</sequence>
<feature type="transmembrane region" description="Helical" evidence="2">
    <location>
        <begin position="12"/>
        <end position="40"/>
    </location>
</feature>
<gene>
    <name evidence="4" type="ORF">SAMN05421578_1273</name>
</gene>
<comment type="similarity">
    <text evidence="1">Belongs to the DedA family.</text>
</comment>
<name>A0ABY1KGR6_9BACL</name>